<evidence type="ECO:0000256" key="8">
    <source>
        <dbReference type="SAM" id="MobiDB-lite"/>
    </source>
</evidence>
<comment type="caution">
    <text evidence="10">The sequence shown here is derived from an EMBL/GenBank/DDBJ whole genome shotgun (WGS) entry which is preliminary data.</text>
</comment>
<evidence type="ECO:0000313" key="11">
    <source>
        <dbReference type="Proteomes" id="UP000813444"/>
    </source>
</evidence>
<dbReference type="GO" id="GO:0007059">
    <property type="term" value="P:chromosome segregation"/>
    <property type="evidence" value="ECO:0007669"/>
    <property type="project" value="TreeGrafter"/>
</dbReference>
<evidence type="ECO:0000256" key="2">
    <source>
        <dbReference type="ARBA" id="ARBA00004629"/>
    </source>
</evidence>
<sequence length="234" mass="25872">MDEPHDQEMTNGQDNEGYLPLSSDEKKVLALYDRLQELRLEIAIINAQKAYRADTTSTGSEAEAATAQDELLQARARYKLQNDVVEAVMIANPILKAVHAGAGASPVDRDLLPYVERRDEASKSVAQQASDLGNLRHELTRVQSEALETTRRNVELAAEVFAMAEMVKQQKTGDVDDAQTRQALAQLETEVAGSQRRWRIIKGVASGMVAGSGVDWSQDDVLRDIVLDPREEIE</sequence>
<dbReference type="GO" id="GO:0000776">
    <property type="term" value="C:kinetochore"/>
    <property type="evidence" value="ECO:0007669"/>
    <property type="project" value="UniProtKB-KW"/>
</dbReference>
<name>A0A8K0WWP6_9HYPO</name>
<gene>
    <name evidence="10" type="ORF">B0I35DRAFT_418652</name>
</gene>
<dbReference type="GO" id="GO:0005634">
    <property type="term" value="C:nucleus"/>
    <property type="evidence" value="ECO:0007669"/>
    <property type="project" value="UniProtKB-SubCell"/>
</dbReference>
<dbReference type="InterPro" id="IPR040034">
    <property type="entry name" value="CENP-H"/>
</dbReference>
<dbReference type="AlphaFoldDB" id="A0A8K0WWP6"/>
<dbReference type="EMBL" id="JAGPNK010000001">
    <property type="protein sequence ID" value="KAH7328888.1"/>
    <property type="molecule type" value="Genomic_DNA"/>
</dbReference>
<evidence type="ECO:0000256" key="5">
    <source>
        <dbReference type="ARBA" id="ARBA00023242"/>
    </source>
</evidence>
<keyword evidence="5" id="KW-0539">Nucleus</keyword>
<evidence type="ECO:0000313" key="10">
    <source>
        <dbReference type="EMBL" id="KAH7328888.1"/>
    </source>
</evidence>
<dbReference type="GO" id="GO:0043515">
    <property type="term" value="F:kinetochore binding"/>
    <property type="evidence" value="ECO:0007669"/>
    <property type="project" value="TreeGrafter"/>
</dbReference>
<evidence type="ECO:0000256" key="7">
    <source>
        <dbReference type="ARBA" id="ARBA00025735"/>
    </source>
</evidence>
<comment type="subcellular location">
    <subcellularLocation>
        <location evidence="2">Chromosome</location>
        <location evidence="2">Centromere</location>
        <location evidence="2">Kinetochore</location>
    </subcellularLocation>
    <subcellularLocation>
        <location evidence="1">Nucleus</location>
    </subcellularLocation>
</comment>
<keyword evidence="3" id="KW-0158">Chromosome</keyword>
<dbReference type="PANTHER" id="PTHR48122:SF1">
    <property type="entry name" value="CENTROMERE PROTEIN H"/>
    <property type="match status" value="1"/>
</dbReference>
<comment type="similarity">
    <text evidence="7">Belongs to the CENP-H/MCM16 family.</text>
</comment>
<proteinExistence type="inferred from homology"/>
<dbReference type="InterPro" id="IPR008426">
    <property type="entry name" value="CENP-H_C"/>
</dbReference>
<evidence type="ECO:0000256" key="4">
    <source>
        <dbReference type="ARBA" id="ARBA00022838"/>
    </source>
</evidence>
<dbReference type="PANTHER" id="PTHR48122">
    <property type="entry name" value="CENTROMERE PROTEIN H"/>
    <property type="match status" value="1"/>
</dbReference>
<accession>A0A8K0WWP6</accession>
<protein>
    <submittedName>
        <fullName evidence="10">Centromere protein H (CENP-H)-domain-containing protein</fullName>
    </submittedName>
</protein>
<feature type="region of interest" description="Disordered" evidence="8">
    <location>
        <begin position="1"/>
        <end position="20"/>
    </location>
</feature>
<dbReference type="Proteomes" id="UP000813444">
    <property type="component" value="Unassembled WGS sequence"/>
</dbReference>
<dbReference type="GO" id="GO:0051382">
    <property type="term" value="P:kinetochore assembly"/>
    <property type="evidence" value="ECO:0007669"/>
    <property type="project" value="InterPro"/>
</dbReference>
<evidence type="ECO:0000256" key="3">
    <source>
        <dbReference type="ARBA" id="ARBA00022454"/>
    </source>
</evidence>
<keyword evidence="4" id="KW-0995">Kinetochore</keyword>
<dbReference type="Pfam" id="PF05837">
    <property type="entry name" value="CENP-H"/>
    <property type="match status" value="1"/>
</dbReference>
<reference evidence="10" key="1">
    <citation type="journal article" date="2021" name="Nat. Commun.">
        <title>Genetic determinants of endophytism in the Arabidopsis root mycobiome.</title>
        <authorList>
            <person name="Mesny F."/>
            <person name="Miyauchi S."/>
            <person name="Thiergart T."/>
            <person name="Pickel B."/>
            <person name="Atanasova L."/>
            <person name="Karlsson M."/>
            <person name="Huettel B."/>
            <person name="Barry K.W."/>
            <person name="Haridas S."/>
            <person name="Chen C."/>
            <person name="Bauer D."/>
            <person name="Andreopoulos W."/>
            <person name="Pangilinan J."/>
            <person name="LaButti K."/>
            <person name="Riley R."/>
            <person name="Lipzen A."/>
            <person name="Clum A."/>
            <person name="Drula E."/>
            <person name="Henrissat B."/>
            <person name="Kohler A."/>
            <person name="Grigoriev I.V."/>
            <person name="Martin F.M."/>
            <person name="Hacquard S."/>
        </authorList>
    </citation>
    <scope>NUCLEOTIDE SEQUENCE</scope>
    <source>
        <strain evidence="10">MPI-CAGE-CH-0235</strain>
    </source>
</reference>
<keyword evidence="11" id="KW-1185">Reference proteome</keyword>
<keyword evidence="6" id="KW-0137">Centromere</keyword>
<evidence type="ECO:0000256" key="6">
    <source>
        <dbReference type="ARBA" id="ARBA00023328"/>
    </source>
</evidence>
<dbReference type="OrthoDB" id="2274804at2759"/>
<organism evidence="10 11">
    <name type="scientific">Stachybotrys elegans</name>
    <dbReference type="NCBI Taxonomy" id="80388"/>
    <lineage>
        <taxon>Eukaryota</taxon>
        <taxon>Fungi</taxon>
        <taxon>Dikarya</taxon>
        <taxon>Ascomycota</taxon>
        <taxon>Pezizomycotina</taxon>
        <taxon>Sordariomycetes</taxon>
        <taxon>Hypocreomycetidae</taxon>
        <taxon>Hypocreales</taxon>
        <taxon>Stachybotryaceae</taxon>
        <taxon>Stachybotrys</taxon>
    </lineage>
</organism>
<evidence type="ECO:0000256" key="1">
    <source>
        <dbReference type="ARBA" id="ARBA00004123"/>
    </source>
</evidence>
<evidence type="ECO:0000259" key="9">
    <source>
        <dbReference type="Pfam" id="PF05837"/>
    </source>
</evidence>
<feature type="domain" description="Centromere protein H C-terminal" evidence="9">
    <location>
        <begin position="27"/>
        <end position="229"/>
    </location>
</feature>
<dbReference type="GO" id="GO:0007052">
    <property type="term" value="P:mitotic spindle organization"/>
    <property type="evidence" value="ECO:0007669"/>
    <property type="project" value="TreeGrafter"/>
</dbReference>